<dbReference type="GO" id="GO:0046872">
    <property type="term" value="F:metal ion binding"/>
    <property type="evidence" value="ECO:0007669"/>
    <property type="project" value="UniProtKB-UniRule"/>
</dbReference>
<dbReference type="Pfam" id="PF00082">
    <property type="entry name" value="Peptidase_S8"/>
    <property type="match status" value="1"/>
</dbReference>
<keyword evidence="6" id="KW-0865">Zymogen</keyword>
<feature type="binding site" evidence="7">
    <location>
        <position position="537"/>
    </location>
    <ligand>
        <name>Ca(2+)</name>
        <dbReference type="ChEBI" id="CHEBI:29108"/>
    </ligand>
</feature>
<comment type="caution">
    <text evidence="10">The sequence shown here is derived from an EMBL/GenBank/DDBJ whole genome shotgun (WGS) entry which is preliminary data.</text>
</comment>
<dbReference type="GO" id="GO:0004252">
    <property type="term" value="F:serine-type endopeptidase activity"/>
    <property type="evidence" value="ECO:0007669"/>
    <property type="project" value="UniProtKB-UniRule"/>
</dbReference>
<dbReference type="GO" id="GO:0008240">
    <property type="term" value="F:tripeptidyl-peptidase activity"/>
    <property type="evidence" value="ECO:0007669"/>
    <property type="project" value="TreeGrafter"/>
</dbReference>
<dbReference type="STRING" id="1890364.A0A2P6MXL2"/>
<feature type="active site" description="Charge relay system" evidence="7">
    <location>
        <position position="493"/>
    </location>
</feature>
<evidence type="ECO:0000259" key="9">
    <source>
        <dbReference type="PROSITE" id="PS51695"/>
    </source>
</evidence>
<keyword evidence="11" id="KW-1185">Reference proteome</keyword>
<gene>
    <name evidence="10" type="ORF">PROFUN_12061</name>
</gene>
<accession>A0A2P6MXL2</accession>
<dbReference type="PROSITE" id="PS51695">
    <property type="entry name" value="SEDOLISIN"/>
    <property type="match status" value="1"/>
</dbReference>
<dbReference type="Pfam" id="PF09286">
    <property type="entry name" value="Pro-kuma_activ"/>
    <property type="match status" value="1"/>
</dbReference>
<dbReference type="InterPro" id="IPR023828">
    <property type="entry name" value="Peptidase_S8_Ser-AS"/>
</dbReference>
<dbReference type="InterPro" id="IPR050819">
    <property type="entry name" value="Tripeptidyl-peptidase_I"/>
</dbReference>
<dbReference type="InterPro" id="IPR015366">
    <property type="entry name" value="S53_propep"/>
</dbReference>
<dbReference type="InterPro" id="IPR000209">
    <property type="entry name" value="Peptidase_S8/S53_dom"/>
</dbReference>
<keyword evidence="2 7" id="KW-0479">Metal-binding</keyword>
<evidence type="ECO:0000256" key="5">
    <source>
        <dbReference type="ARBA" id="ARBA00022837"/>
    </source>
</evidence>
<dbReference type="Proteomes" id="UP000241769">
    <property type="component" value="Unassembled WGS sequence"/>
</dbReference>
<evidence type="ECO:0000313" key="11">
    <source>
        <dbReference type="Proteomes" id="UP000241769"/>
    </source>
</evidence>
<feature type="active site" description="Charge relay system" evidence="7">
    <location>
        <position position="289"/>
    </location>
</feature>
<feature type="active site" description="Charge relay system" evidence="7">
    <location>
        <position position="285"/>
    </location>
</feature>
<evidence type="ECO:0000256" key="8">
    <source>
        <dbReference type="SAM" id="SignalP"/>
    </source>
</evidence>
<dbReference type="InterPro" id="IPR030400">
    <property type="entry name" value="Sedolisin_dom"/>
</dbReference>
<name>A0A2P6MXL2_9EUKA</name>
<keyword evidence="4 7" id="KW-0720">Serine protease</keyword>
<dbReference type="GO" id="GO:0006508">
    <property type="term" value="P:proteolysis"/>
    <property type="evidence" value="ECO:0007669"/>
    <property type="project" value="UniProtKB-KW"/>
</dbReference>
<dbReference type="OrthoDB" id="14633at2759"/>
<dbReference type="CDD" id="cd04056">
    <property type="entry name" value="Peptidases_S53"/>
    <property type="match status" value="1"/>
</dbReference>
<dbReference type="InParanoid" id="A0A2P6MXL2"/>
<dbReference type="SUPFAM" id="SSF54897">
    <property type="entry name" value="Protease propeptides/inhibitors"/>
    <property type="match status" value="1"/>
</dbReference>
<evidence type="ECO:0000256" key="2">
    <source>
        <dbReference type="ARBA" id="ARBA00022723"/>
    </source>
</evidence>
<proteinExistence type="predicted"/>
<evidence type="ECO:0000256" key="7">
    <source>
        <dbReference type="PROSITE-ProRule" id="PRU01032"/>
    </source>
</evidence>
<keyword evidence="3 7" id="KW-0378">Hydrolase</keyword>
<sequence length="584" mass="63354">MKSHVLLLLLLAIASQARTVRVTPKMELAFLTTTAKGEQPYWNHIGRSEGASTHTITIVPKLRSDAAAQCDSRLMEVSTPSSPKYGQYLSMTEANRLFRSRGNIQKVNLNLHKPTDQVQVKDWLKQNELEYTMEGDFFRVKSSVEKIEKCLSAEFHDFNSTDGRKILRAAEYTLPSHVESSIDFISGIVNFPTKGKRDFKTTTLKKRQDGTVTPATLNSVYNIKDNNVASQKSTQSLFEALGQQFSSGDLTDFQEEYNVSVNPVANIIGSNNGWYCLLNPNNCGEANLDVQYIMAVAQNSPTTFWVIDENSNDPFLDWVVALAKDSNPPLVHSISYGSIVSEEPRDDLLRYNTEICKLGLRGVTVMVASGDDGVANFEARNDASQCGFNPSFPATSPYVTSVGATQGPESGSAEIACSSATGGIITTGGGFSINFKRPAWQETVVSNYLKNGPNVPPLNLFNSTGRGYPDVALLGLNYEVYIDRFATPVSGTSASTPAFAGMITLVNGKRLSAGKPPVGFLNPALYKLATSEKVFNDVTSGENNCCAQGGPCCQYGFTASLGWDPLTGLGSVDFEALSAALLKM</sequence>
<dbReference type="SMART" id="SM00944">
    <property type="entry name" value="Pro-kuma_activ"/>
    <property type="match status" value="1"/>
</dbReference>
<dbReference type="InterPro" id="IPR036852">
    <property type="entry name" value="Peptidase_S8/S53_dom_sf"/>
</dbReference>
<protein>
    <recommendedName>
        <fullName evidence="9">Peptidase S53 domain-containing protein</fullName>
    </recommendedName>
</protein>
<keyword evidence="1 7" id="KW-0645">Protease</keyword>
<dbReference type="PROSITE" id="PS00138">
    <property type="entry name" value="SUBTILASE_SER"/>
    <property type="match status" value="1"/>
</dbReference>
<dbReference type="Gene3D" id="3.40.50.200">
    <property type="entry name" value="Peptidase S8/S53 domain"/>
    <property type="match status" value="1"/>
</dbReference>
<organism evidence="10 11">
    <name type="scientific">Planoprotostelium fungivorum</name>
    <dbReference type="NCBI Taxonomy" id="1890364"/>
    <lineage>
        <taxon>Eukaryota</taxon>
        <taxon>Amoebozoa</taxon>
        <taxon>Evosea</taxon>
        <taxon>Variosea</taxon>
        <taxon>Cavosteliida</taxon>
        <taxon>Cavosteliaceae</taxon>
        <taxon>Planoprotostelium</taxon>
    </lineage>
</organism>
<feature type="domain" description="Peptidase S53" evidence="9">
    <location>
        <begin position="211"/>
        <end position="584"/>
    </location>
</feature>
<dbReference type="PANTHER" id="PTHR14218:SF15">
    <property type="entry name" value="TRIPEPTIDYL-PEPTIDASE 1"/>
    <property type="match status" value="1"/>
</dbReference>
<evidence type="ECO:0000313" key="10">
    <source>
        <dbReference type="EMBL" id="PRP76449.1"/>
    </source>
</evidence>
<dbReference type="EMBL" id="MDYQ01000326">
    <property type="protein sequence ID" value="PRP76449.1"/>
    <property type="molecule type" value="Genomic_DNA"/>
</dbReference>
<feature type="binding site" evidence="7">
    <location>
        <position position="564"/>
    </location>
    <ligand>
        <name>Ca(2+)</name>
        <dbReference type="ChEBI" id="CHEBI:29108"/>
    </ligand>
</feature>
<evidence type="ECO:0000256" key="3">
    <source>
        <dbReference type="ARBA" id="ARBA00022801"/>
    </source>
</evidence>
<feature type="binding site" evidence="7">
    <location>
        <position position="538"/>
    </location>
    <ligand>
        <name>Ca(2+)</name>
        <dbReference type="ChEBI" id="CHEBI:29108"/>
    </ligand>
</feature>
<comment type="cofactor">
    <cofactor evidence="7">
        <name>Ca(2+)</name>
        <dbReference type="ChEBI" id="CHEBI:29108"/>
    </cofactor>
    <text evidence="7">Binds 1 Ca(2+) ion per subunit.</text>
</comment>
<feature type="chain" id="PRO_5015130879" description="Peptidase S53 domain-containing protein" evidence="8">
    <location>
        <begin position="20"/>
        <end position="584"/>
    </location>
</feature>
<feature type="binding site" evidence="7">
    <location>
        <position position="562"/>
    </location>
    <ligand>
        <name>Ca(2+)</name>
        <dbReference type="ChEBI" id="CHEBI:29108"/>
    </ligand>
</feature>
<keyword evidence="5 7" id="KW-0106">Calcium</keyword>
<evidence type="ECO:0000256" key="4">
    <source>
        <dbReference type="ARBA" id="ARBA00022825"/>
    </source>
</evidence>
<dbReference type="AlphaFoldDB" id="A0A2P6MXL2"/>
<dbReference type="CDD" id="cd11377">
    <property type="entry name" value="Pro-peptidase_S53"/>
    <property type="match status" value="1"/>
</dbReference>
<feature type="signal peptide" evidence="8">
    <location>
        <begin position="1"/>
        <end position="19"/>
    </location>
</feature>
<evidence type="ECO:0000256" key="1">
    <source>
        <dbReference type="ARBA" id="ARBA00022670"/>
    </source>
</evidence>
<dbReference type="PANTHER" id="PTHR14218">
    <property type="entry name" value="PROTEASE S8 TRIPEPTIDYL PEPTIDASE I CLN2"/>
    <property type="match status" value="1"/>
</dbReference>
<keyword evidence="8" id="KW-0732">Signal</keyword>
<reference evidence="10 11" key="1">
    <citation type="journal article" date="2018" name="Genome Biol. Evol.">
        <title>Multiple Roots of Fruiting Body Formation in Amoebozoa.</title>
        <authorList>
            <person name="Hillmann F."/>
            <person name="Forbes G."/>
            <person name="Novohradska S."/>
            <person name="Ferling I."/>
            <person name="Riege K."/>
            <person name="Groth M."/>
            <person name="Westermann M."/>
            <person name="Marz M."/>
            <person name="Spaller T."/>
            <person name="Winckler T."/>
            <person name="Schaap P."/>
            <person name="Glockner G."/>
        </authorList>
    </citation>
    <scope>NUCLEOTIDE SEQUENCE [LARGE SCALE GENOMIC DNA]</scope>
    <source>
        <strain evidence="10 11">Jena</strain>
    </source>
</reference>
<dbReference type="SUPFAM" id="SSF52743">
    <property type="entry name" value="Subtilisin-like"/>
    <property type="match status" value="1"/>
</dbReference>
<evidence type="ECO:0000256" key="6">
    <source>
        <dbReference type="ARBA" id="ARBA00023145"/>
    </source>
</evidence>